<evidence type="ECO:0000313" key="2">
    <source>
        <dbReference type="EMBL" id="QDV26945.1"/>
    </source>
</evidence>
<keyword evidence="1" id="KW-0472">Membrane</keyword>
<proteinExistence type="predicted"/>
<dbReference type="AlphaFoldDB" id="A0A518GEB9"/>
<dbReference type="KEGG" id="ahel:Q31a_53250"/>
<keyword evidence="1" id="KW-0812">Transmembrane</keyword>
<sequence>MRRHELTANAILHFPILLILGIAIATAWPVDMVIVALIYGCGVIDLSYAKLPQIRHGVLNSFGPKLVPANRRSAYFRAYRRLGFGFAFHCLVLVHYFTVVAP</sequence>
<gene>
    <name evidence="2" type="ORF">Q31a_53250</name>
</gene>
<dbReference type="Proteomes" id="UP000318017">
    <property type="component" value="Chromosome"/>
</dbReference>
<keyword evidence="3" id="KW-1185">Reference proteome</keyword>
<accession>A0A518GEB9</accession>
<feature type="transmembrane region" description="Helical" evidence="1">
    <location>
        <begin position="32"/>
        <end position="49"/>
    </location>
</feature>
<feature type="transmembrane region" description="Helical" evidence="1">
    <location>
        <begin position="82"/>
        <end position="101"/>
    </location>
</feature>
<name>A0A518GEB9_9BACT</name>
<feature type="transmembrane region" description="Helical" evidence="1">
    <location>
        <begin position="7"/>
        <end position="26"/>
    </location>
</feature>
<keyword evidence="1" id="KW-1133">Transmembrane helix</keyword>
<reference evidence="2 3" key="1">
    <citation type="submission" date="2019-02" db="EMBL/GenBank/DDBJ databases">
        <title>Deep-cultivation of Planctomycetes and their phenomic and genomic characterization uncovers novel biology.</title>
        <authorList>
            <person name="Wiegand S."/>
            <person name="Jogler M."/>
            <person name="Boedeker C."/>
            <person name="Pinto D."/>
            <person name="Vollmers J."/>
            <person name="Rivas-Marin E."/>
            <person name="Kohn T."/>
            <person name="Peeters S.H."/>
            <person name="Heuer A."/>
            <person name="Rast P."/>
            <person name="Oberbeckmann S."/>
            <person name="Bunk B."/>
            <person name="Jeske O."/>
            <person name="Meyerdierks A."/>
            <person name="Storesund J.E."/>
            <person name="Kallscheuer N."/>
            <person name="Luecker S."/>
            <person name="Lage O.M."/>
            <person name="Pohl T."/>
            <person name="Merkel B.J."/>
            <person name="Hornburger P."/>
            <person name="Mueller R.-W."/>
            <person name="Bruemmer F."/>
            <person name="Labrenz M."/>
            <person name="Spormann A.M."/>
            <person name="Op den Camp H."/>
            <person name="Overmann J."/>
            <person name="Amann R."/>
            <person name="Jetten M.S.M."/>
            <person name="Mascher T."/>
            <person name="Medema M.H."/>
            <person name="Devos D.P."/>
            <person name="Kaster A.-K."/>
            <person name="Ovreas L."/>
            <person name="Rohde M."/>
            <person name="Galperin M.Y."/>
            <person name="Jogler C."/>
        </authorList>
    </citation>
    <scope>NUCLEOTIDE SEQUENCE [LARGE SCALE GENOMIC DNA]</scope>
    <source>
        <strain evidence="2 3">Q31a</strain>
    </source>
</reference>
<evidence type="ECO:0000313" key="3">
    <source>
        <dbReference type="Proteomes" id="UP000318017"/>
    </source>
</evidence>
<dbReference type="OrthoDB" id="282477at2"/>
<dbReference type="RefSeq" id="WP_145083587.1">
    <property type="nucleotide sequence ID" value="NZ_CP036298.1"/>
</dbReference>
<dbReference type="EMBL" id="CP036298">
    <property type="protein sequence ID" value="QDV26945.1"/>
    <property type="molecule type" value="Genomic_DNA"/>
</dbReference>
<organism evidence="2 3">
    <name type="scientific">Aureliella helgolandensis</name>
    <dbReference type="NCBI Taxonomy" id="2527968"/>
    <lineage>
        <taxon>Bacteria</taxon>
        <taxon>Pseudomonadati</taxon>
        <taxon>Planctomycetota</taxon>
        <taxon>Planctomycetia</taxon>
        <taxon>Pirellulales</taxon>
        <taxon>Pirellulaceae</taxon>
        <taxon>Aureliella</taxon>
    </lineage>
</organism>
<evidence type="ECO:0000256" key="1">
    <source>
        <dbReference type="SAM" id="Phobius"/>
    </source>
</evidence>
<protein>
    <submittedName>
        <fullName evidence="2">Uncharacterized protein</fullName>
    </submittedName>
</protein>